<evidence type="ECO:0000313" key="2">
    <source>
        <dbReference type="Proteomes" id="UP000292958"/>
    </source>
</evidence>
<accession>A0A4Q7YZV2</accession>
<dbReference type="EMBL" id="SHKW01000001">
    <property type="protein sequence ID" value="RZU43074.1"/>
    <property type="molecule type" value="Genomic_DNA"/>
</dbReference>
<proteinExistence type="predicted"/>
<dbReference type="Proteomes" id="UP000292958">
    <property type="component" value="Unassembled WGS sequence"/>
</dbReference>
<evidence type="ECO:0000313" key="1">
    <source>
        <dbReference type="EMBL" id="RZU43074.1"/>
    </source>
</evidence>
<comment type="caution">
    <text evidence="1">The sequence shown here is derived from an EMBL/GenBank/DDBJ whole genome shotgun (WGS) entry which is preliminary data.</text>
</comment>
<protein>
    <submittedName>
        <fullName evidence="1">Uncharacterized protein</fullName>
    </submittedName>
</protein>
<organism evidence="1 2">
    <name type="scientific">Edaphobacter modestus</name>
    <dbReference type="NCBI Taxonomy" id="388466"/>
    <lineage>
        <taxon>Bacteria</taxon>
        <taxon>Pseudomonadati</taxon>
        <taxon>Acidobacteriota</taxon>
        <taxon>Terriglobia</taxon>
        <taxon>Terriglobales</taxon>
        <taxon>Acidobacteriaceae</taxon>
        <taxon>Edaphobacter</taxon>
    </lineage>
</organism>
<name>A0A4Q7YZV2_9BACT</name>
<dbReference type="AlphaFoldDB" id="A0A4Q7YZV2"/>
<sequence>MSESEMQAELERLRAENAQLKSKDKGGLTLKVSANGGLSLYGMGRFPVTLYKEQWLRILASAPGIEAHIGRHHDRYRRTRGLDRLQLRVLLFQFFQPLRLVYLQPPILLRQRKYVCSTISASLHACAVLSPFATATSVCRSRFTTCSG</sequence>
<reference evidence="1 2" key="1">
    <citation type="submission" date="2019-02" db="EMBL/GenBank/DDBJ databases">
        <title>Genomic Encyclopedia of Archaeal and Bacterial Type Strains, Phase II (KMG-II): from individual species to whole genera.</title>
        <authorList>
            <person name="Goeker M."/>
        </authorList>
    </citation>
    <scope>NUCLEOTIDE SEQUENCE [LARGE SCALE GENOMIC DNA]</scope>
    <source>
        <strain evidence="1 2">DSM 18101</strain>
    </source>
</reference>
<gene>
    <name evidence="1" type="ORF">BDD14_4692</name>
</gene>
<keyword evidence="2" id="KW-1185">Reference proteome</keyword>